<dbReference type="Proteomes" id="UP000636709">
    <property type="component" value="Unassembled WGS sequence"/>
</dbReference>
<gene>
    <name evidence="1" type="ORF">HU200_006621</name>
</gene>
<dbReference type="Gene3D" id="3.40.50.300">
    <property type="entry name" value="P-loop containing nucleotide triphosphate hydrolases"/>
    <property type="match status" value="1"/>
</dbReference>
<dbReference type="PANTHER" id="PTHR33377">
    <property type="entry name" value="OS10G0134700 PROTEIN-RELATED"/>
    <property type="match status" value="1"/>
</dbReference>
<dbReference type="SUPFAM" id="SSF52540">
    <property type="entry name" value="P-loop containing nucleoside triphosphate hydrolases"/>
    <property type="match status" value="2"/>
</dbReference>
<evidence type="ECO:0000313" key="2">
    <source>
        <dbReference type="Proteomes" id="UP000636709"/>
    </source>
</evidence>
<dbReference type="PANTHER" id="PTHR33377:SF101">
    <property type="entry name" value="NB-ARC DOMAIN CONTAINING PROTEIN, EXPRESSED"/>
    <property type="match status" value="1"/>
</dbReference>
<dbReference type="AlphaFoldDB" id="A0A835FRS8"/>
<evidence type="ECO:0008006" key="3">
    <source>
        <dbReference type="Google" id="ProtNLM"/>
    </source>
</evidence>
<accession>A0A835FRS8</accession>
<reference evidence="1" key="1">
    <citation type="submission" date="2020-07" db="EMBL/GenBank/DDBJ databases">
        <title>Genome sequence and genetic diversity analysis of an under-domesticated orphan crop, white fonio (Digitaria exilis).</title>
        <authorList>
            <person name="Bennetzen J.L."/>
            <person name="Chen S."/>
            <person name="Ma X."/>
            <person name="Wang X."/>
            <person name="Yssel A.E.J."/>
            <person name="Chaluvadi S.R."/>
            <person name="Johnson M."/>
            <person name="Gangashetty P."/>
            <person name="Hamidou F."/>
            <person name="Sanogo M.D."/>
            <person name="Zwaenepoel A."/>
            <person name="Wallace J."/>
            <person name="Van De Peer Y."/>
            <person name="Van Deynze A."/>
        </authorList>
    </citation>
    <scope>NUCLEOTIDE SEQUENCE</scope>
    <source>
        <tissue evidence="1">Leaves</tissue>
    </source>
</reference>
<dbReference type="EMBL" id="JACEFO010000449">
    <property type="protein sequence ID" value="KAF8769373.1"/>
    <property type="molecule type" value="Genomic_DNA"/>
</dbReference>
<keyword evidence="2" id="KW-1185">Reference proteome</keyword>
<dbReference type="OrthoDB" id="648973at2759"/>
<comment type="caution">
    <text evidence="1">The sequence shown here is derived from an EMBL/GenBank/DDBJ whole genome shotgun (WGS) entry which is preliminary data.</text>
</comment>
<sequence>MVSTRGGTSSIQLNAAVTTLKDEAAASARDFALSLVNPLKRVRVAAKDGRVHEIDRVHENLQGICGDLKEFIMLLQDCQPIRQPLPTNIFVDGQMFGRHVEKERIINFLLHDCGHLRGQLGVLSTVGDIGSGKTTLVQHACDDVRVRSYFSVIMLCCTYTIKTNGGGVVLHSKHVIGDVGIGLNDPLQLFNGSFGNRRFLVVFENMDMNKKLMFEDSLLPILRWSKEGSKVIITTNNRRVASIGTVEPIILKALPFPEYWFFFKARAFAGRDLEENCRLVAFGKAIARKLNGSFFGAKIVGGIHRNHPIPNLWSEVLGSNIGGLSLLGVGIGYVADLTVNLLPSHVDMCAVTVSMEPCASQRALVMLQDLFKPLGSEACLTDTVSFPKVLLSKSVLPFCTYYYVANCTVGAAGPVRLAAEQPAEQGDNGLKHMSFEEGLLPVLRCSKEGSMVIITTNNRQVACIGTVEPIILKALPFPEYWFFFKAHAFAGRDLEENPRLVAFGKAIAKKLNGSFFGAKIIGVILRDNPIPNLWCKVLRSNIGDLSLLGDGVGYVEDLAENLLPSHVDMCRVTLSIEPCAPRRDLVVLQDLFKV</sequence>
<name>A0A835FRS8_9POAL</name>
<evidence type="ECO:0000313" key="1">
    <source>
        <dbReference type="EMBL" id="KAF8769373.1"/>
    </source>
</evidence>
<proteinExistence type="predicted"/>
<dbReference type="InterPro" id="IPR027417">
    <property type="entry name" value="P-loop_NTPase"/>
</dbReference>
<protein>
    <recommendedName>
        <fullName evidence="3">NB-ARC domain-containing protein</fullName>
    </recommendedName>
</protein>
<organism evidence="1 2">
    <name type="scientific">Digitaria exilis</name>
    <dbReference type="NCBI Taxonomy" id="1010633"/>
    <lineage>
        <taxon>Eukaryota</taxon>
        <taxon>Viridiplantae</taxon>
        <taxon>Streptophyta</taxon>
        <taxon>Embryophyta</taxon>
        <taxon>Tracheophyta</taxon>
        <taxon>Spermatophyta</taxon>
        <taxon>Magnoliopsida</taxon>
        <taxon>Liliopsida</taxon>
        <taxon>Poales</taxon>
        <taxon>Poaceae</taxon>
        <taxon>PACMAD clade</taxon>
        <taxon>Panicoideae</taxon>
        <taxon>Panicodae</taxon>
        <taxon>Paniceae</taxon>
        <taxon>Anthephorinae</taxon>
        <taxon>Digitaria</taxon>
    </lineage>
</organism>